<name>A0AAP0CP58_9ASTR</name>
<accession>A0AAP0CP58</accession>
<dbReference type="InterPro" id="IPR035892">
    <property type="entry name" value="C2_domain_sf"/>
</dbReference>
<dbReference type="PANTHER" id="PTHR47052">
    <property type="entry name" value="CONSERVED SERINE PROLINE-RICH PROTEIN (AFU_ORTHOLOGUE AFUA_2G01790)"/>
    <property type="match status" value="1"/>
</dbReference>
<evidence type="ECO:0000313" key="3">
    <source>
        <dbReference type="Proteomes" id="UP001408789"/>
    </source>
</evidence>
<feature type="region of interest" description="Disordered" evidence="1">
    <location>
        <begin position="134"/>
        <end position="157"/>
    </location>
</feature>
<sequence>MATPHGNLLHVTVASCNRLKDTEWISRQDPYVCVEYGSARSRTRTCTEFDVQKPASSNAQPYGAPQASLYSAPLPHSSVSYPSPTSGAPYAPAGGYASAPPYPLYPPNLGANPWSPYPPQGAYYAQPYPPNPVYPPQPYGSQYPPGPPYPGTYPPLY</sequence>
<dbReference type="InterPro" id="IPR052981">
    <property type="entry name" value="Ingression_C2_domain"/>
</dbReference>
<protein>
    <submittedName>
        <fullName evidence="2">Uncharacterized protein</fullName>
    </submittedName>
</protein>
<dbReference type="CDD" id="cd00030">
    <property type="entry name" value="C2"/>
    <property type="match status" value="1"/>
</dbReference>
<keyword evidence="3" id="KW-1185">Reference proteome</keyword>
<reference evidence="2 3" key="1">
    <citation type="submission" date="2024-04" db="EMBL/GenBank/DDBJ databases">
        <title>The reference genome of an endangered Asteraceae, Deinandra increscens subsp. villosa, native to the Central Coast of California.</title>
        <authorList>
            <person name="Guilliams M."/>
            <person name="Hasenstab-Lehman K."/>
            <person name="Meyer R."/>
            <person name="Mcevoy S."/>
        </authorList>
    </citation>
    <scope>NUCLEOTIDE SEQUENCE [LARGE SCALE GENOMIC DNA]</scope>
    <source>
        <tissue evidence="2">Leaf</tissue>
    </source>
</reference>
<evidence type="ECO:0000313" key="2">
    <source>
        <dbReference type="EMBL" id="KAK9060349.1"/>
    </source>
</evidence>
<dbReference type="PANTHER" id="PTHR47052:SF3">
    <property type="entry name" value="INGRESSION PROTEIN 1"/>
    <property type="match status" value="1"/>
</dbReference>
<dbReference type="EMBL" id="JBCNJP010000020">
    <property type="protein sequence ID" value="KAK9060349.1"/>
    <property type="molecule type" value="Genomic_DNA"/>
</dbReference>
<evidence type="ECO:0000256" key="1">
    <source>
        <dbReference type="SAM" id="MobiDB-lite"/>
    </source>
</evidence>
<comment type="caution">
    <text evidence="2">The sequence shown here is derived from an EMBL/GenBank/DDBJ whole genome shotgun (WGS) entry which is preliminary data.</text>
</comment>
<dbReference type="AlphaFoldDB" id="A0AAP0CP58"/>
<proteinExistence type="predicted"/>
<dbReference type="Gene3D" id="2.60.40.150">
    <property type="entry name" value="C2 domain"/>
    <property type="match status" value="1"/>
</dbReference>
<dbReference type="Proteomes" id="UP001408789">
    <property type="component" value="Unassembled WGS sequence"/>
</dbReference>
<organism evidence="2 3">
    <name type="scientific">Deinandra increscens subsp. villosa</name>
    <dbReference type="NCBI Taxonomy" id="3103831"/>
    <lineage>
        <taxon>Eukaryota</taxon>
        <taxon>Viridiplantae</taxon>
        <taxon>Streptophyta</taxon>
        <taxon>Embryophyta</taxon>
        <taxon>Tracheophyta</taxon>
        <taxon>Spermatophyta</taxon>
        <taxon>Magnoliopsida</taxon>
        <taxon>eudicotyledons</taxon>
        <taxon>Gunneridae</taxon>
        <taxon>Pentapetalae</taxon>
        <taxon>asterids</taxon>
        <taxon>campanulids</taxon>
        <taxon>Asterales</taxon>
        <taxon>Asteraceae</taxon>
        <taxon>Asteroideae</taxon>
        <taxon>Heliantheae alliance</taxon>
        <taxon>Madieae</taxon>
        <taxon>Madiinae</taxon>
        <taxon>Deinandra</taxon>
    </lineage>
</organism>
<dbReference type="SUPFAM" id="SSF49562">
    <property type="entry name" value="C2 domain (Calcium/lipid-binding domain, CaLB)"/>
    <property type="match status" value="1"/>
</dbReference>
<gene>
    <name evidence="2" type="ORF">SSX86_021053</name>
</gene>